<dbReference type="WBParaSite" id="TREG1_56360.1">
    <property type="protein sequence ID" value="TREG1_56360.1"/>
    <property type="gene ID" value="TREG1_56360"/>
</dbReference>
<evidence type="ECO:0000256" key="1">
    <source>
        <dbReference type="SAM" id="MobiDB-lite"/>
    </source>
</evidence>
<dbReference type="PANTHER" id="PTHR47027:SF25">
    <property type="entry name" value="REVERSE TRANSCRIPTASE DOMAIN-CONTAINING PROTEIN"/>
    <property type="match status" value="1"/>
</dbReference>
<dbReference type="InterPro" id="IPR045609">
    <property type="entry name" value="DUF6451"/>
</dbReference>
<dbReference type="InterPro" id="IPR000477">
    <property type="entry name" value="RT_dom"/>
</dbReference>
<dbReference type="Pfam" id="PF00078">
    <property type="entry name" value="RVT_1"/>
    <property type="match status" value="1"/>
</dbReference>
<reference evidence="4" key="2">
    <citation type="submission" date="2023-11" db="UniProtKB">
        <authorList>
            <consortium name="WormBaseParasite"/>
        </authorList>
    </citation>
    <scope>IDENTIFICATION</scope>
</reference>
<evidence type="ECO:0000313" key="4">
    <source>
        <dbReference type="WBParaSite" id="TREG1_56360.1"/>
    </source>
</evidence>
<feature type="compositionally biased region" description="Low complexity" evidence="1">
    <location>
        <begin position="466"/>
        <end position="475"/>
    </location>
</feature>
<sequence length="989" mass="113081">MMNLLAPKEKVCVGTWNVRTMYETGKAAQIANEMKRYGIQVLGICESRWNGSGLTKLSTGESVIYSGHPEDNHTHTEGVAIMMSPTATKALIQWEAISSRIMTARFNSKGRKVSIIQCYAPTNNADLEKKEEFYRQLQATMDNTPAGDMKILMGDMNAKLGPDNTGRELIMGREALGEMNENGELFADFCAFNELVIGGSVYKHKDIHKATWVSPDGQTKNQIDFISISRKWRRSLLDTKARRGADVGSDHYLVQGTIQIKLKAFRESGAADRPQAKFNTQKLKDQATKDIFIASIKDKAETQINTSEEVGVEKHWNNLKTVWSQTCIEILGRKKRQDKQWLTTDTWKLIEERRTVKQKIIQCTDEQQKQELNASYNTLNKRVKKSAREDKRKYYETMANEAEQAAGKGDLATLYQTTRNLSGKRSTQIKPIKDDNGKSITKEVEQRKHWVEHFKRLLNRPPPTTRPAIPTTEAELPVNTDPPTKSEVLNAIKMLKTGKTPGPDGIPAEALKIDPETTADLMTPLLEKVWKEGKVPEDWKNSYLFKLPKKGDLSQCKNWRGIMLLSIPSKILSRIILERIKQALDEKLRPEQAGFRRNKSCIDQIATLRIIIEQSLEWQSPLYLNFIDFEKAFDSVDREVIWKLLRYYGVPSTIIHLIQQLYDNAACQVIHNGKLTEAFEVRTGVRQGCLLSPMIFLIAIDWIMRQTTATNEGTGIKWTDTKDLEDLDFADDICLISHKLEDMQVKSNKLAEEASKIGLHVNIDKTEIMKIPSQHQQHQQTTISINGKNLKETTSFTYLGSIVSTTGGTDEDIKARIGKARQAFITLKSVWRSTALSIKNKIRIFNSNVKSVLLYGSETWRVIKSISNKLQTFINNCLRSILKIRWPEKISNRDLWERTNQEPIVKQIGRKKWRWIGHTLRKPSSDITRQALEWNPKGRRRVGRPRVTWRRSCEEEMKACGQTWSRVKKLSENRSQWRCAAEALCSSRN</sequence>
<dbReference type="InterPro" id="IPR036691">
    <property type="entry name" value="Endo/exonu/phosph_ase_sf"/>
</dbReference>
<proteinExistence type="predicted"/>
<feature type="domain" description="Reverse transcriptase" evidence="2">
    <location>
        <begin position="528"/>
        <end position="803"/>
    </location>
</feature>
<dbReference type="CDD" id="cd01650">
    <property type="entry name" value="RT_nLTR_like"/>
    <property type="match status" value="1"/>
</dbReference>
<name>A0AA85JZB4_TRIRE</name>
<dbReference type="InterPro" id="IPR043502">
    <property type="entry name" value="DNA/RNA_pol_sf"/>
</dbReference>
<dbReference type="Proteomes" id="UP000050795">
    <property type="component" value="Unassembled WGS sequence"/>
</dbReference>
<accession>A0AA85JZB4</accession>
<dbReference type="Gene3D" id="3.60.10.10">
    <property type="entry name" value="Endonuclease/exonuclease/phosphatase"/>
    <property type="match status" value="1"/>
</dbReference>
<dbReference type="InterPro" id="IPR005135">
    <property type="entry name" value="Endo/exonuclease/phosphatase"/>
</dbReference>
<dbReference type="GO" id="GO:0003824">
    <property type="term" value="F:catalytic activity"/>
    <property type="evidence" value="ECO:0007669"/>
    <property type="project" value="InterPro"/>
</dbReference>
<reference evidence="3" key="1">
    <citation type="submission" date="2022-06" db="EMBL/GenBank/DDBJ databases">
        <authorList>
            <person name="Berger JAMES D."/>
            <person name="Berger JAMES D."/>
        </authorList>
    </citation>
    <scope>NUCLEOTIDE SEQUENCE [LARGE SCALE GENOMIC DNA]</scope>
</reference>
<evidence type="ECO:0000313" key="3">
    <source>
        <dbReference type="Proteomes" id="UP000050795"/>
    </source>
</evidence>
<feature type="region of interest" description="Disordered" evidence="1">
    <location>
        <begin position="458"/>
        <end position="484"/>
    </location>
</feature>
<dbReference type="AlphaFoldDB" id="A0AA85JZB4"/>
<dbReference type="SUPFAM" id="SSF56672">
    <property type="entry name" value="DNA/RNA polymerases"/>
    <property type="match status" value="1"/>
</dbReference>
<keyword evidence="3" id="KW-1185">Reference proteome</keyword>
<evidence type="ECO:0000259" key="2">
    <source>
        <dbReference type="PROSITE" id="PS50878"/>
    </source>
</evidence>
<protein>
    <recommendedName>
        <fullName evidence="2">Reverse transcriptase domain-containing protein</fullName>
    </recommendedName>
</protein>
<dbReference type="PANTHER" id="PTHR47027">
    <property type="entry name" value="REVERSE TRANSCRIPTASE DOMAIN-CONTAINING PROTEIN"/>
    <property type="match status" value="1"/>
</dbReference>
<dbReference type="CDD" id="cd09076">
    <property type="entry name" value="L1-EN"/>
    <property type="match status" value="1"/>
</dbReference>
<dbReference type="Pfam" id="PF20049">
    <property type="entry name" value="DUF6451"/>
    <property type="match status" value="1"/>
</dbReference>
<dbReference type="PROSITE" id="PS50878">
    <property type="entry name" value="RT_POL"/>
    <property type="match status" value="1"/>
</dbReference>
<organism evidence="3 4">
    <name type="scientific">Trichobilharzia regenti</name>
    <name type="common">Nasal bird schistosome</name>
    <dbReference type="NCBI Taxonomy" id="157069"/>
    <lineage>
        <taxon>Eukaryota</taxon>
        <taxon>Metazoa</taxon>
        <taxon>Spiralia</taxon>
        <taxon>Lophotrochozoa</taxon>
        <taxon>Platyhelminthes</taxon>
        <taxon>Trematoda</taxon>
        <taxon>Digenea</taxon>
        <taxon>Strigeidida</taxon>
        <taxon>Schistosomatoidea</taxon>
        <taxon>Schistosomatidae</taxon>
        <taxon>Trichobilharzia</taxon>
    </lineage>
</organism>
<dbReference type="SUPFAM" id="SSF56219">
    <property type="entry name" value="DNase I-like"/>
    <property type="match status" value="1"/>
</dbReference>
<dbReference type="Pfam" id="PF03372">
    <property type="entry name" value="Exo_endo_phos"/>
    <property type="match status" value="1"/>
</dbReference>